<dbReference type="Gene3D" id="1.20.120.80">
    <property type="entry name" value="Cytochrome c oxidase, subunit III, four-helix bundle"/>
    <property type="match status" value="1"/>
</dbReference>
<dbReference type="PROSITE" id="PS50253">
    <property type="entry name" value="COX3"/>
    <property type="match status" value="1"/>
</dbReference>
<dbReference type="PANTHER" id="PTHR11403:SF10">
    <property type="entry name" value="CYTOCHROME C OXIDASE"/>
    <property type="match status" value="1"/>
</dbReference>
<dbReference type="InterPro" id="IPR024791">
    <property type="entry name" value="Cyt_c/ubiquinol_Oxase_su3"/>
</dbReference>
<evidence type="ECO:0000259" key="7">
    <source>
        <dbReference type="PROSITE" id="PS50253"/>
    </source>
</evidence>
<keyword evidence="5 6" id="KW-0472">Membrane</keyword>
<feature type="transmembrane region" description="Helical" evidence="6">
    <location>
        <begin position="101"/>
        <end position="121"/>
    </location>
</feature>
<accession>A0A382H547</accession>
<evidence type="ECO:0000256" key="4">
    <source>
        <dbReference type="ARBA" id="ARBA00022989"/>
    </source>
</evidence>
<organism evidence="8">
    <name type="scientific">marine metagenome</name>
    <dbReference type="NCBI Taxonomy" id="408172"/>
    <lineage>
        <taxon>unclassified sequences</taxon>
        <taxon>metagenomes</taxon>
        <taxon>ecological metagenomes</taxon>
    </lineage>
</organism>
<dbReference type="Pfam" id="PF00510">
    <property type="entry name" value="COX3"/>
    <property type="match status" value="1"/>
</dbReference>
<sequence>MVVSTVIFSLFVISYSDRMLVHDWKSMPEPWLLWVNTAILVLNSYFFHKTKIAADNINYTKIKKGLFIVGFLAYSFLIGQLIVWYLLISNDYYAASNPANAYFYLFTTVHGLHLLGGLIFWGRITSKLLKGNDNSKNLRQNIELCAIYWHFLLCVWFVLFGLMLFT</sequence>
<dbReference type="GO" id="GO:0004129">
    <property type="term" value="F:cytochrome-c oxidase activity"/>
    <property type="evidence" value="ECO:0007669"/>
    <property type="project" value="InterPro"/>
</dbReference>
<feature type="transmembrane region" description="Helical" evidence="6">
    <location>
        <begin position="68"/>
        <end position="89"/>
    </location>
</feature>
<dbReference type="InterPro" id="IPR035973">
    <property type="entry name" value="Cyt_c_oxidase_su3-like_sf"/>
</dbReference>
<evidence type="ECO:0000256" key="6">
    <source>
        <dbReference type="SAM" id="Phobius"/>
    </source>
</evidence>
<gene>
    <name evidence="8" type="ORF">METZ01_LOCUS234901</name>
</gene>
<evidence type="ECO:0000313" key="8">
    <source>
        <dbReference type="EMBL" id="SVB82047.1"/>
    </source>
</evidence>
<proteinExistence type="inferred from homology"/>
<dbReference type="InterPro" id="IPR000298">
    <property type="entry name" value="Cyt_c_oxidase-like_su3"/>
</dbReference>
<keyword evidence="4 6" id="KW-1133">Transmembrane helix</keyword>
<dbReference type="SUPFAM" id="SSF81452">
    <property type="entry name" value="Cytochrome c oxidase subunit III-like"/>
    <property type="match status" value="1"/>
</dbReference>
<feature type="transmembrane region" description="Helical" evidence="6">
    <location>
        <begin position="32"/>
        <end position="48"/>
    </location>
</feature>
<name>A0A382H547_9ZZZZ</name>
<dbReference type="EMBL" id="UINC01059063">
    <property type="protein sequence ID" value="SVB82047.1"/>
    <property type="molecule type" value="Genomic_DNA"/>
</dbReference>
<feature type="transmembrane region" description="Helical" evidence="6">
    <location>
        <begin position="142"/>
        <end position="165"/>
    </location>
</feature>
<dbReference type="GO" id="GO:0016020">
    <property type="term" value="C:membrane"/>
    <property type="evidence" value="ECO:0007669"/>
    <property type="project" value="UniProtKB-SubCell"/>
</dbReference>
<dbReference type="InterPro" id="IPR013833">
    <property type="entry name" value="Cyt_c_oxidase_su3_a-hlx"/>
</dbReference>
<comment type="subcellular location">
    <subcellularLocation>
        <location evidence="1">Membrane</location>
        <topology evidence="1">Multi-pass membrane protein</topology>
    </subcellularLocation>
</comment>
<evidence type="ECO:0000256" key="3">
    <source>
        <dbReference type="ARBA" id="ARBA00022692"/>
    </source>
</evidence>
<dbReference type="AlphaFoldDB" id="A0A382H547"/>
<evidence type="ECO:0000256" key="5">
    <source>
        <dbReference type="ARBA" id="ARBA00023136"/>
    </source>
</evidence>
<evidence type="ECO:0000256" key="2">
    <source>
        <dbReference type="ARBA" id="ARBA00010581"/>
    </source>
</evidence>
<dbReference type="GO" id="GO:0019646">
    <property type="term" value="P:aerobic electron transport chain"/>
    <property type="evidence" value="ECO:0007669"/>
    <property type="project" value="InterPro"/>
</dbReference>
<feature type="domain" description="Heme-copper oxidase subunit III family profile" evidence="7">
    <location>
        <begin position="1"/>
        <end position="166"/>
    </location>
</feature>
<comment type="similarity">
    <text evidence="2">Belongs to the cytochrome c oxidase subunit 3 family.</text>
</comment>
<keyword evidence="3 6" id="KW-0812">Transmembrane</keyword>
<dbReference type="PANTHER" id="PTHR11403">
    <property type="entry name" value="CYTOCHROME C OXIDASE SUBUNIT III"/>
    <property type="match status" value="1"/>
</dbReference>
<evidence type="ECO:0000256" key="1">
    <source>
        <dbReference type="ARBA" id="ARBA00004141"/>
    </source>
</evidence>
<reference evidence="8" key="1">
    <citation type="submission" date="2018-05" db="EMBL/GenBank/DDBJ databases">
        <authorList>
            <person name="Lanie J.A."/>
            <person name="Ng W.-L."/>
            <person name="Kazmierczak K.M."/>
            <person name="Andrzejewski T.M."/>
            <person name="Davidsen T.M."/>
            <person name="Wayne K.J."/>
            <person name="Tettelin H."/>
            <person name="Glass J.I."/>
            <person name="Rusch D."/>
            <person name="Podicherti R."/>
            <person name="Tsui H.-C.T."/>
            <person name="Winkler M.E."/>
        </authorList>
    </citation>
    <scope>NUCLEOTIDE SEQUENCE</scope>
</reference>
<protein>
    <recommendedName>
        <fullName evidence="7">Heme-copper oxidase subunit III family profile domain-containing protein</fullName>
    </recommendedName>
</protein>